<evidence type="ECO:0000313" key="2">
    <source>
        <dbReference type="Proteomes" id="UP000332594"/>
    </source>
</evidence>
<reference evidence="1 2" key="1">
    <citation type="submission" date="2019-03" db="EMBL/GenBank/DDBJ databases">
        <authorList>
            <consortium name="Pathogen Informatics"/>
        </authorList>
    </citation>
    <scope>NUCLEOTIDE SEQUENCE [LARGE SCALE GENOMIC DNA]</scope>
    <source>
        <strain evidence="1 2">NCTC13038</strain>
    </source>
</reference>
<proteinExistence type="predicted"/>
<keyword evidence="1" id="KW-0418">Kinase</keyword>
<name>A0A485C7L3_RAOTE</name>
<dbReference type="NCBIfam" id="NF042998">
    <property type="entry name" value="bglucokin_BglK"/>
    <property type="match status" value="1"/>
</dbReference>
<dbReference type="GO" id="GO:0047700">
    <property type="term" value="F:beta-glucoside kinase activity"/>
    <property type="evidence" value="ECO:0007669"/>
    <property type="project" value="UniProtKB-EC"/>
</dbReference>
<dbReference type="InterPro" id="IPR000600">
    <property type="entry name" value="ROK"/>
</dbReference>
<dbReference type="Pfam" id="PF00480">
    <property type="entry name" value="ROK"/>
    <property type="match status" value="1"/>
</dbReference>
<dbReference type="PANTHER" id="PTHR18964:SF165">
    <property type="entry name" value="BETA-GLUCOSIDE KINASE"/>
    <property type="match status" value="1"/>
</dbReference>
<dbReference type="SUPFAM" id="SSF53067">
    <property type="entry name" value="Actin-like ATPase domain"/>
    <property type="match status" value="1"/>
</dbReference>
<dbReference type="CDD" id="cd24068">
    <property type="entry name" value="ASKHA_NBD_ROK_FnNanK-like"/>
    <property type="match status" value="1"/>
</dbReference>
<keyword evidence="1" id="KW-0808">Transferase</keyword>
<sequence length="336" mass="37559">MIIAAFDIGGTALKMGTMTSTGELLEKGKQPIRDSDGEQILQAMLAWIAAHPECEGVAISAPGYVNPHTGYIEMGGAIRRFDNFAIKTWLEQRTRLPVAIENDANCVLLAERWQGKAANISDFLVLTIGTGIGGAIFCNDRLVHGASFRAGEFGYMQTQRRAARNVRRYSMNENCTLRVLRQRYAEHFGKTLEEVTGEEIFDRYDRGDATCHRLVAEFFNGLGTGLYNLVNVFDPQTILIGGGIVERPGFLTLLREHLAWFGIADYIDTVSHGKRRRANWRRLPFQSAIPVADGRSLIRKRTCLDLKKVFCGAARLRRISWKVVGRRAARARALPT</sequence>
<dbReference type="InterPro" id="IPR043129">
    <property type="entry name" value="ATPase_NBD"/>
</dbReference>
<dbReference type="PANTHER" id="PTHR18964">
    <property type="entry name" value="ROK (REPRESSOR, ORF, KINASE) FAMILY"/>
    <property type="match status" value="1"/>
</dbReference>
<dbReference type="Proteomes" id="UP000332594">
    <property type="component" value="Unassembled WGS sequence"/>
</dbReference>
<accession>A0A485C7L3</accession>
<gene>
    <name evidence="1" type="primary">bglK</name>
    <name evidence="1" type="ORF">NCTC13038_04271</name>
</gene>
<dbReference type="InterPro" id="IPR053583">
    <property type="entry name" value="ROK_beta-glucoside_kinase"/>
</dbReference>
<protein>
    <submittedName>
        <fullName evidence="1">Beta-glucoside kinase</fullName>
        <ecNumber evidence="1">2.7.1.85</ecNumber>
    </submittedName>
</protein>
<organism evidence="1 2">
    <name type="scientific">Raoultella terrigena</name>
    <name type="common">Klebsiella terrigena</name>
    <dbReference type="NCBI Taxonomy" id="577"/>
    <lineage>
        <taxon>Bacteria</taxon>
        <taxon>Pseudomonadati</taxon>
        <taxon>Pseudomonadota</taxon>
        <taxon>Gammaproteobacteria</taxon>
        <taxon>Enterobacterales</taxon>
        <taxon>Enterobacteriaceae</taxon>
        <taxon>Klebsiella/Raoultella group</taxon>
        <taxon>Raoultella</taxon>
    </lineage>
</organism>
<dbReference type="AlphaFoldDB" id="A0A485C7L3"/>
<evidence type="ECO:0000313" key="1">
    <source>
        <dbReference type="EMBL" id="VFS80773.1"/>
    </source>
</evidence>
<dbReference type="Gene3D" id="3.30.420.40">
    <property type="match status" value="2"/>
</dbReference>
<dbReference type="EMBL" id="CAADJG010000002">
    <property type="protein sequence ID" value="VFS80773.1"/>
    <property type="molecule type" value="Genomic_DNA"/>
</dbReference>
<dbReference type="EC" id="2.7.1.85" evidence="1"/>